<evidence type="ECO:0000256" key="3">
    <source>
        <dbReference type="ARBA" id="ARBA00023163"/>
    </source>
</evidence>
<dbReference type="InterPro" id="IPR009057">
    <property type="entry name" value="Homeodomain-like_sf"/>
</dbReference>
<evidence type="ECO:0000256" key="1">
    <source>
        <dbReference type="ARBA" id="ARBA00023015"/>
    </source>
</evidence>
<keyword evidence="1" id="KW-0805">Transcription regulation</keyword>
<evidence type="ECO:0000313" key="6">
    <source>
        <dbReference type="Proteomes" id="UP000186524"/>
    </source>
</evidence>
<evidence type="ECO:0000313" key="5">
    <source>
        <dbReference type="EMBL" id="OKL36087.1"/>
    </source>
</evidence>
<dbReference type="PANTHER" id="PTHR43280:SF28">
    <property type="entry name" value="HTH-TYPE TRANSCRIPTIONAL ACTIVATOR RHAS"/>
    <property type="match status" value="1"/>
</dbReference>
<reference evidence="5 6" key="1">
    <citation type="submission" date="2016-12" db="EMBL/GenBank/DDBJ databases">
        <title>Domibacillus sp. SAOS 44 whole genome sequencing.</title>
        <authorList>
            <person name="Verma A."/>
            <person name="Krishnamurthi S."/>
        </authorList>
    </citation>
    <scope>NUCLEOTIDE SEQUENCE [LARGE SCALE GENOMIC DNA]</scope>
    <source>
        <strain evidence="5 6">SAOS 44</strain>
    </source>
</reference>
<feature type="domain" description="HTH araC/xylS-type" evidence="4">
    <location>
        <begin position="164"/>
        <end position="262"/>
    </location>
</feature>
<dbReference type="STRING" id="1714354.BLL40_12220"/>
<proteinExistence type="predicted"/>
<name>A0A1Q5P1H2_9BACI</name>
<gene>
    <name evidence="5" type="ORF">BLL40_12220</name>
</gene>
<dbReference type="PANTHER" id="PTHR43280">
    <property type="entry name" value="ARAC-FAMILY TRANSCRIPTIONAL REGULATOR"/>
    <property type="match status" value="1"/>
</dbReference>
<dbReference type="InterPro" id="IPR018060">
    <property type="entry name" value="HTH_AraC"/>
</dbReference>
<dbReference type="GO" id="GO:0003700">
    <property type="term" value="F:DNA-binding transcription factor activity"/>
    <property type="evidence" value="ECO:0007669"/>
    <property type="project" value="InterPro"/>
</dbReference>
<evidence type="ECO:0000259" key="4">
    <source>
        <dbReference type="PROSITE" id="PS01124"/>
    </source>
</evidence>
<dbReference type="AlphaFoldDB" id="A0A1Q5P1H2"/>
<sequence length="266" mass="30674">MSFQQLSTIIPCLKDVTIFENSQNFMPLPDCHAILIVKQGHVTVTSDNQPSIICTEGFAFHAKEGPYCIEIPKTKSAKYALITYHIFPENQDWALSGPLYSISGEKIDYMLDELVRIRTLSEKNKKQDEVQSFRERLILERILFIYLYESGVKKEQKTAMSFIEETVSYLNQHYMLEIKLPMLAERAGLSVGHYTVLFKKHTGTTVTAYLMKLRIEKAKQYLLQSNLTAKEVAQRVGFSDYFHFSRSFKKEEGCSPTIFRAQVNKI</sequence>
<accession>A0A1Q5P1H2</accession>
<dbReference type="OrthoDB" id="9807321at2"/>
<dbReference type="Proteomes" id="UP000186524">
    <property type="component" value="Unassembled WGS sequence"/>
</dbReference>
<protein>
    <submittedName>
        <fullName evidence="5">AraC family transcriptional regulator</fullName>
    </submittedName>
</protein>
<evidence type="ECO:0000256" key="2">
    <source>
        <dbReference type="ARBA" id="ARBA00023125"/>
    </source>
</evidence>
<keyword evidence="3" id="KW-0804">Transcription</keyword>
<dbReference type="PROSITE" id="PS01124">
    <property type="entry name" value="HTH_ARAC_FAMILY_2"/>
    <property type="match status" value="1"/>
</dbReference>
<keyword evidence="2" id="KW-0238">DNA-binding</keyword>
<dbReference type="SUPFAM" id="SSF46689">
    <property type="entry name" value="Homeodomain-like"/>
    <property type="match status" value="2"/>
</dbReference>
<dbReference type="RefSeq" id="WP_073712187.1">
    <property type="nucleotide sequence ID" value="NZ_MRWQ01000010.1"/>
</dbReference>
<dbReference type="GO" id="GO:0043565">
    <property type="term" value="F:sequence-specific DNA binding"/>
    <property type="evidence" value="ECO:0007669"/>
    <property type="project" value="InterPro"/>
</dbReference>
<organism evidence="5 6">
    <name type="scientific">Domibacillus mangrovi</name>
    <dbReference type="NCBI Taxonomy" id="1714354"/>
    <lineage>
        <taxon>Bacteria</taxon>
        <taxon>Bacillati</taxon>
        <taxon>Bacillota</taxon>
        <taxon>Bacilli</taxon>
        <taxon>Bacillales</taxon>
        <taxon>Bacillaceae</taxon>
        <taxon>Domibacillus</taxon>
    </lineage>
</organism>
<dbReference type="SMART" id="SM00342">
    <property type="entry name" value="HTH_ARAC"/>
    <property type="match status" value="1"/>
</dbReference>
<dbReference type="EMBL" id="MRWQ01000010">
    <property type="protein sequence ID" value="OKL36087.1"/>
    <property type="molecule type" value="Genomic_DNA"/>
</dbReference>
<dbReference type="Pfam" id="PF12833">
    <property type="entry name" value="HTH_18"/>
    <property type="match status" value="1"/>
</dbReference>
<dbReference type="Gene3D" id="1.10.10.60">
    <property type="entry name" value="Homeodomain-like"/>
    <property type="match status" value="2"/>
</dbReference>
<comment type="caution">
    <text evidence="5">The sequence shown here is derived from an EMBL/GenBank/DDBJ whole genome shotgun (WGS) entry which is preliminary data.</text>
</comment>
<keyword evidence="6" id="KW-1185">Reference proteome</keyword>